<gene>
    <name evidence="1" type="ORF">L1987_05335</name>
</gene>
<organism evidence="1 2">
    <name type="scientific">Smallanthus sonchifolius</name>
    <dbReference type="NCBI Taxonomy" id="185202"/>
    <lineage>
        <taxon>Eukaryota</taxon>
        <taxon>Viridiplantae</taxon>
        <taxon>Streptophyta</taxon>
        <taxon>Embryophyta</taxon>
        <taxon>Tracheophyta</taxon>
        <taxon>Spermatophyta</taxon>
        <taxon>Magnoliopsida</taxon>
        <taxon>eudicotyledons</taxon>
        <taxon>Gunneridae</taxon>
        <taxon>Pentapetalae</taxon>
        <taxon>asterids</taxon>
        <taxon>campanulids</taxon>
        <taxon>Asterales</taxon>
        <taxon>Asteraceae</taxon>
        <taxon>Asteroideae</taxon>
        <taxon>Heliantheae alliance</taxon>
        <taxon>Millerieae</taxon>
        <taxon>Smallanthus</taxon>
    </lineage>
</organism>
<protein>
    <submittedName>
        <fullName evidence="1">Uncharacterized protein</fullName>
    </submittedName>
</protein>
<comment type="caution">
    <text evidence="1">The sequence shown here is derived from an EMBL/GenBank/DDBJ whole genome shotgun (WGS) entry which is preliminary data.</text>
</comment>
<reference evidence="2" key="1">
    <citation type="journal article" date="2022" name="Mol. Ecol. Resour.">
        <title>The genomes of chicory, endive, great burdock and yacon provide insights into Asteraceae palaeo-polyploidization history and plant inulin production.</title>
        <authorList>
            <person name="Fan W."/>
            <person name="Wang S."/>
            <person name="Wang H."/>
            <person name="Wang A."/>
            <person name="Jiang F."/>
            <person name="Liu H."/>
            <person name="Zhao H."/>
            <person name="Xu D."/>
            <person name="Zhang Y."/>
        </authorList>
    </citation>
    <scope>NUCLEOTIDE SEQUENCE [LARGE SCALE GENOMIC DNA]</scope>
    <source>
        <strain evidence="2">cv. Yunnan</strain>
    </source>
</reference>
<dbReference type="EMBL" id="CM042019">
    <property type="protein sequence ID" value="KAI3823890.1"/>
    <property type="molecule type" value="Genomic_DNA"/>
</dbReference>
<name>A0ACB9JV25_9ASTR</name>
<reference evidence="1 2" key="2">
    <citation type="journal article" date="2022" name="Mol. Ecol. Resour.">
        <title>The genomes of chicory, endive, great burdock and yacon provide insights into Asteraceae paleo-polyploidization history and plant inulin production.</title>
        <authorList>
            <person name="Fan W."/>
            <person name="Wang S."/>
            <person name="Wang H."/>
            <person name="Wang A."/>
            <person name="Jiang F."/>
            <person name="Liu H."/>
            <person name="Zhao H."/>
            <person name="Xu D."/>
            <person name="Zhang Y."/>
        </authorList>
    </citation>
    <scope>NUCLEOTIDE SEQUENCE [LARGE SCALE GENOMIC DNA]</scope>
    <source>
        <strain evidence="2">cv. Yunnan</strain>
        <tissue evidence="1">Leaves</tissue>
    </source>
</reference>
<accession>A0ACB9JV25</accession>
<evidence type="ECO:0000313" key="2">
    <source>
        <dbReference type="Proteomes" id="UP001056120"/>
    </source>
</evidence>
<keyword evidence="2" id="KW-1185">Reference proteome</keyword>
<evidence type="ECO:0000313" key="1">
    <source>
        <dbReference type="EMBL" id="KAI3823890.1"/>
    </source>
</evidence>
<sequence length="151" mass="16410">MSFIVSEPEDIPNPNNPEQSSSPSSPSSSINLTPPSSSTATHPQNRSPITYSRRKKTMADSSSDSNATVDKSLALHPVPTRLEHHHWVLLPRTNSNTRVPQPTHLAHSIIILNAKTIVVGAGVAILFKAAVRLLKSQLTQGQDWKAPFPPQ</sequence>
<dbReference type="Proteomes" id="UP001056120">
    <property type="component" value="Linkage Group LG02"/>
</dbReference>
<proteinExistence type="predicted"/>